<comment type="caution">
    <text evidence="6">The sequence shown here is derived from an EMBL/GenBank/DDBJ whole genome shotgun (WGS) entry which is preliminary data.</text>
</comment>
<evidence type="ECO:0000313" key="7">
    <source>
        <dbReference type="Proteomes" id="UP000321578"/>
    </source>
</evidence>
<keyword evidence="7" id="KW-1185">Reference proteome</keyword>
<dbReference type="Pfam" id="PF00535">
    <property type="entry name" value="Glycos_transf_2"/>
    <property type="match status" value="1"/>
</dbReference>
<evidence type="ECO:0000313" key="6">
    <source>
        <dbReference type="EMBL" id="TXD90322.1"/>
    </source>
</evidence>
<dbReference type="SUPFAM" id="SSF53448">
    <property type="entry name" value="Nucleotide-diphospho-sugar transferases"/>
    <property type="match status" value="1"/>
</dbReference>
<evidence type="ECO:0000256" key="1">
    <source>
        <dbReference type="ARBA" id="ARBA00006739"/>
    </source>
</evidence>
<keyword evidence="4" id="KW-0472">Membrane</keyword>
<organism evidence="6 7">
    <name type="scientific">Subsaximicrobium wynnwilliamsii</name>
    <dbReference type="NCBI Taxonomy" id="291179"/>
    <lineage>
        <taxon>Bacteria</taxon>
        <taxon>Pseudomonadati</taxon>
        <taxon>Bacteroidota</taxon>
        <taxon>Flavobacteriia</taxon>
        <taxon>Flavobacteriales</taxon>
        <taxon>Flavobacteriaceae</taxon>
        <taxon>Subsaximicrobium</taxon>
    </lineage>
</organism>
<feature type="domain" description="Glycosyltransferase 2-like" evidence="5">
    <location>
        <begin position="45"/>
        <end position="212"/>
    </location>
</feature>
<gene>
    <name evidence="6" type="ORF">ESY86_05870</name>
</gene>
<feature type="transmembrane region" description="Helical" evidence="4">
    <location>
        <begin position="339"/>
        <end position="363"/>
    </location>
</feature>
<evidence type="ECO:0000259" key="5">
    <source>
        <dbReference type="Pfam" id="PF00535"/>
    </source>
</evidence>
<dbReference type="Gene3D" id="3.90.550.10">
    <property type="entry name" value="Spore Coat Polysaccharide Biosynthesis Protein SpsA, Chain A"/>
    <property type="match status" value="1"/>
</dbReference>
<evidence type="ECO:0000256" key="3">
    <source>
        <dbReference type="ARBA" id="ARBA00022679"/>
    </source>
</evidence>
<proteinExistence type="inferred from homology"/>
<dbReference type="InterPro" id="IPR001173">
    <property type="entry name" value="Glyco_trans_2-like"/>
</dbReference>
<evidence type="ECO:0000256" key="4">
    <source>
        <dbReference type="SAM" id="Phobius"/>
    </source>
</evidence>
<dbReference type="Proteomes" id="UP000321578">
    <property type="component" value="Unassembled WGS sequence"/>
</dbReference>
<dbReference type="PANTHER" id="PTHR43630">
    <property type="entry name" value="POLY-BETA-1,6-N-ACETYL-D-GLUCOSAMINE SYNTHASE"/>
    <property type="match status" value="1"/>
</dbReference>
<feature type="transmembrane region" description="Helical" evidence="4">
    <location>
        <begin position="6"/>
        <end position="26"/>
    </location>
</feature>
<evidence type="ECO:0000256" key="2">
    <source>
        <dbReference type="ARBA" id="ARBA00022676"/>
    </source>
</evidence>
<name>A0A5C6ZKJ3_9FLAO</name>
<dbReference type="OrthoDB" id="9800276at2"/>
<dbReference type="AlphaFoldDB" id="A0A5C6ZKJ3"/>
<dbReference type="GO" id="GO:0016757">
    <property type="term" value="F:glycosyltransferase activity"/>
    <property type="evidence" value="ECO:0007669"/>
    <property type="project" value="UniProtKB-KW"/>
</dbReference>
<accession>A0A5C6ZKJ3</accession>
<keyword evidence="4" id="KW-0812">Transmembrane</keyword>
<reference evidence="6 7" key="1">
    <citation type="submission" date="2019-08" db="EMBL/GenBank/DDBJ databases">
        <title>Genomes of Subsaximicrobium wynnwilliamsii strains.</title>
        <authorList>
            <person name="Bowman J.P."/>
        </authorList>
    </citation>
    <scope>NUCLEOTIDE SEQUENCE [LARGE SCALE GENOMIC DNA]</scope>
    <source>
        <strain evidence="6 7">2-80-2</strain>
    </source>
</reference>
<keyword evidence="4" id="KW-1133">Transmembrane helix</keyword>
<keyword evidence="2" id="KW-0328">Glycosyltransferase</keyword>
<dbReference type="PANTHER" id="PTHR43630:SF1">
    <property type="entry name" value="POLY-BETA-1,6-N-ACETYL-D-GLUCOSAMINE SYNTHASE"/>
    <property type="match status" value="1"/>
</dbReference>
<feature type="transmembrane region" description="Helical" evidence="4">
    <location>
        <begin position="283"/>
        <end position="305"/>
    </location>
</feature>
<protein>
    <submittedName>
        <fullName evidence="6">Glycosyltransferase</fullName>
    </submittedName>
</protein>
<dbReference type="InterPro" id="IPR029044">
    <property type="entry name" value="Nucleotide-diphossugar_trans"/>
</dbReference>
<sequence length="370" mass="42471">MVVFNVIFYAFIAVVCVQIYYYTVVFGRFSALKTKKAAFKTPPVSVIVCAKNEADNLKRNIPFLLSQEYPEFELILINDNSSDHTLKVMTGFQKLHENIKIVNVKPVEAFWGNKKYALTLGIKAATHETLLFTDADCSPNSSHWIAEMCVQFDQERLLVLGYGAYEKIKRSFLNRLIRFETFFTAVQYFSYATTGNAYMGVGRNLAYKRSLFFEANGFIGHIQVKSGDDDLFVNQVATKLNTAICVSEHAFTSSKPKTDFKSWILQKRRHVSTASHYKTKHKLMLGLFYVSQILFWILGTTVLILMLHWEIAVALIALRFAIQYMVLFAAAKKLNEKDLIFLLPVLEVFLFSAQMVIFIQNLISKPKYWK</sequence>
<dbReference type="EMBL" id="VORO01000004">
    <property type="protein sequence ID" value="TXD90322.1"/>
    <property type="molecule type" value="Genomic_DNA"/>
</dbReference>
<keyword evidence="3 6" id="KW-0808">Transferase</keyword>
<comment type="similarity">
    <text evidence="1">Belongs to the glycosyltransferase 2 family.</text>
</comment>
<feature type="transmembrane region" description="Helical" evidence="4">
    <location>
        <begin position="311"/>
        <end position="330"/>
    </location>
</feature>